<dbReference type="Proteomes" id="UP001336020">
    <property type="component" value="Unassembled WGS sequence"/>
</dbReference>
<feature type="signal peptide" evidence="1">
    <location>
        <begin position="1"/>
        <end position="23"/>
    </location>
</feature>
<proteinExistence type="predicted"/>
<feature type="chain" id="PRO_5047063149" description="Ig-like domain-containing protein" evidence="1">
    <location>
        <begin position="24"/>
        <end position="354"/>
    </location>
</feature>
<gene>
    <name evidence="2" type="ORF">Q7514_19345</name>
</gene>
<sequence>MAAAVVACVAVPSALTGCATVLAGTPVETPAAHVDYLAPNTHSRSIDPSDKMLLEVAERLRRLDPCALLPESVVAGYGEVRQFGPQQALDTCTAVAHPSGGAKHDELEVTIDLSPVPDTDGQRDWSFGDTEVYRSPTTHNNSLGCTLTFALDIPVTVTADAVPPTRFATIAVTQHRSEDSSGESVPVCAVAADTLSETLTLVPSLPARPTSGPGRIRLAAADPCEIVANFAPEELVGWQIDSDPYRCVLTQHQEGAAPTTWSIHYGLEPEFAPPEGDDTREVVFEGLTLHVSETGDSCRIAAPIESVIDTNRPGAERYNRSSGRNVPAVVLMSDTPNCDDLVPLTVDIADGALT</sequence>
<keyword evidence="1" id="KW-0732">Signal</keyword>
<evidence type="ECO:0000313" key="3">
    <source>
        <dbReference type="Proteomes" id="UP001336020"/>
    </source>
</evidence>
<name>A0ABU7LEK0_9NOCA</name>
<comment type="caution">
    <text evidence="2">The sequence shown here is derived from an EMBL/GenBank/DDBJ whole genome shotgun (WGS) entry which is preliminary data.</text>
</comment>
<dbReference type="EMBL" id="JAUTXY010000009">
    <property type="protein sequence ID" value="MEE2059677.1"/>
    <property type="molecule type" value="Genomic_DNA"/>
</dbReference>
<evidence type="ECO:0008006" key="4">
    <source>
        <dbReference type="Google" id="ProtNLM"/>
    </source>
</evidence>
<evidence type="ECO:0000256" key="1">
    <source>
        <dbReference type="SAM" id="SignalP"/>
    </source>
</evidence>
<evidence type="ECO:0000313" key="2">
    <source>
        <dbReference type="EMBL" id="MEE2059677.1"/>
    </source>
</evidence>
<keyword evidence="3" id="KW-1185">Reference proteome</keyword>
<accession>A0ABU7LEK0</accession>
<protein>
    <recommendedName>
        <fullName evidence="4">Ig-like domain-containing protein</fullName>
    </recommendedName>
</protein>
<dbReference type="RefSeq" id="WP_330134899.1">
    <property type="nucleotide sequence ID" value="NZ_JAUTXY010000009.1"/>
</dbReference>
<organism evidence="2 3">
    <name type="scientific">Rhodococcus artemisiae</name>
    <dbReference type="NCBI Taxonomy" id="714159"/>
    <lineage>
        <taxon>Bacteria</taxon>
        <taxon>Bacillati</taxon>
        <taxon>Actinomycetota</taxon>
        <taxon>Actinomycetes</taxon>
        <taxon>Mycobacteriales</taxon>
        <taxon>Nocardiaceae</taxon>
        <taxon>Rhodococcus</taxon>
    </lineage>
</organism>
<reference evidence="2 3" key="1">
    <citation type="submission" date="2023-07" db="EMBL/GenBank/DDBJ databases">
        <authorList>
            <person name="Girao M."/>
            <person name="Carvalho M.F."/>
        </authorList>
    </citation>
    <scope>NUCLEOTIDE SEQUENCE [LARGE SCALE GENOMIC DNA]</scope>
    <source>
        <strain evidence="2 3">YIM65754</strain>
    </source>
</reference>